<reference evidence="2 3" key="1">
    <citation type="submission" date="2009-10" db="EMBL/GenBank/DDBJ databases">
        <authorList>
            <person name="Weinstock G."/>
            <person name="Sodergren E."/>
            <person name="Clifton S."/>
            <person name="Fulton L."/>
            <person name="Fulton B."/>
            <person name="Courtney L."/>
            <person name="Fronick C."/>
            <person name="Harrison M."/>
            <person name="Strong C."/>
            <person name="Farmer C."/>
            <person name="Delahaunty K."/>
            <person name="Markovic C."/>
            <person name="Hall O."/>
            <person name="Minx P."/>
            <person name="Tomlinson C."/>
            <person name="Mitreva M."/>
            <person name="Nelson J."/>
            <person name="Hou S."/>
            <person name="Wollam A."/>
            <person name="Pepin K.H."/>
            <person name="Johnson M."/>
            <person name="Bhonagiri V."/>
            <person name="Nash W.E."/>
            <person name="Warren W."/>
            <person name="Chinwalla A."/>
            <person name="Mardis E.R."/>
            <person name="Wilson R.K."/>
        </authorList>
    </citation>
    <scope>NUCLEOTIDE SEQUENCE [LARGE SCALE GENOMIC DNA]</scope>
    <source>
        <strain evidence="2 3">F0309</strain>
    </source>
</reference>
<feature type="compositionally biased region" description="Polar residues" evidence="1">
    <location>
        <begin position="1"/>
        <end position="40"/>
    </location>
</feature>
<feature type="compositionally biased region" description="Basic and acidic residues" evidence="1">
    <location>
        <begin position="41"/>
        <end position="51"/>
    </location>
</feature>
<gene>
    <name evidence="2" type="ORF">HMPREF0970_00673</name>
</gene>
<dbReference type="HOGENOM" id="CLU_3094692_0_0_11"/>
<organism evidence="2 3">
    <name type="scientific">Schaalia odontolytica F0309</name>
    <dbReference type="NCBI Taxonomy" id="649742"/>
    <lineage>
        <taxon>Bacteria</taxon>
        <taxon>Bacillati</taxon>
        <taxon>Actinomycetota</taxon>
        <taxon>Actinomycetes</taxon>
        <taxon>Actinomycetales</taxon>
        <taxon>Actinomycetaceae</taxon>
        <taxon>Schaalia</taxon>
    </lineage>
</organism>
<name>D4TXK6_9ACTO</name>
<evidence type="ECO:0000313" key="2">
    <source>
        <dbReference type="EMBL" id="EFF80317.1"/>
    </source>
</evidence>
<evidence type="ECO:0000256" key="1">
    <source>
        <dbReference type="SAM" id="MobiDB-lite"/>
    </source>
</evidence>
<evidence type="ECO:0000313" key="3">
    <source>
        <dbReference type="Proteomes" id="UP000003150"/>
    </source>
</evidence>
<accession>D4TXK6</accession>
<dbReference type="EMBL" id="ACYT02000018">
    <property type="protein sequence ID" value="EFF80317.1"/>
    <property type="molecule type" value="Genomic_DNA"/>
</dbReference>
<feature type="region of interest" description="Disordered" evidence="1">
    <location>
        <begin position="1"/>
        <end position="51"/>
    </location>
</feature>
<protein>
    <submittedName>
        <fullName evidence="2">Uncharacterized protein</fullName>
    </submittedName>
</protein>
<proteinExistence type="predicted"/>
<dbReference type="Proteomes" id="UP000003150">
    <property type="component" value="Unassembled WGS sequence"/>
</dbReference>
<comment type="caution">
    <text evidence="2">The sequence shown here is derived from an EMBL/GenBank/DDBJ whole genome shotgun (WGS) entry which is preliminary data.</text>
</comment>
<sequence>MTNAMSNAKPQPRSTGTTRAAHTSPWAQSHPNKQKTNTQQYERKRPQHPDT</sequence>
<dbReference type="AlphaFoldDB" id="D4TXK6"/>